<gene>
    <name evidence="1" type="ORF">L9X51_14110</name>
</gene>
<dbReference type="Proteomes" id="UP001140978">
    <property type="component" value="Unassembled WGS sequence"/>
</dbReference>
<dbReference type="AlphaFoldDB" id="A0A9X4FG92"/>
<name>A0A9X4FG92_9VIBR</name>
<evidence type="ECO:0000313" key="2">
    <source>
        <dbReference type="Proteomes" id="UP001140978"/>
    </source>
</evidence>
<dbReference type="EMBL" id="JAKNAX010000042">
    <property type="protein sequence ID" value="MDE1347562.1"/>
    <property type="molecule type" value="Genomic_DNA"/>
</dbReference>
<reference evidence="1" key="1">
    <citation type="submission" date="2022-02" db="EMBL/GenBank/DDBJ databases">
        <title>Emergence and expansion in Europe of a Vibrio aestuarianus clonal complex pathogenic for oysters.</title>
        <authorList>
            <person name="Mesnil A."/>
            <person name="Travers M.-A."/>
        </authorList>
    </citation>
    <scope>NUCLEOTIDE SEQUENCE</scope>
    <source>
        <strain evidence="1">19_064_15T1</strain>
    </source>
</reference>
<evidence type="ECO:0000313" key="1">
    <source>
        <dbReference type="EMBL" id="MDE1347562.1"/>
    </source>
</evidence>
<accession>A0A9X4FG92</accession>
<dbReference type="RefSeq" id="WP_274676193.1">
    <property type="nucleotide sequence ID" value="NZ_JAKNAX010000042.1"/>
</dbReference>
<proteinExistence type="predicted"/>
<protein>
    <submittedName>
        <fullName evidence="1">Uncharacterized protein</fullName>
    </submittedName>
</protein>
<sequence>MKEHLKSDDSDAAVNQQQALDLCQLVDEAFQSGLIKSREDLDVFLDQKLRIVMVAELQNRSENDVQELLEKRKESIVLLALCLLGEDDIQAGRGLTSEEIKERLQTRKQELKKP</sequence>
<comment type="caution">
    <text evidence="1">The sequence shown here is derived from an EMBL/GenBank/DDBJ whole genome shotgun (WGS) entry which is preliminary data.</text>
</comment>
<organism evidence="1 2">
    <name type="scientific">Vibrio aestuarianus</name>
    <dbReference type="NCBI Taxonomy" id="28171"/>
    <lineage>
        <taxon>Bacteria</taxon>
        <taxon>Pseudomonadati</taxon>
        <taxon>Pseudomonadota</taxon>
        <taxon>Gammaproteobacteria</taxon>
        <taxon>Vibrionales</taxon>
        <taxon>Vibrionaceae</taxon>
        <taxon>Vibrio</taxon>
    </lineage>
</organism>